<dbReference type="GO" id="GO:0055085">
    <property type="term" value="P:transmembrane transport"/>
    <property type="evidence" value="ECO:0007669"/>
    <property type="project" value="InterPro"/>
</dbReference>
<comment type="similarity">
    <text evidence="7">Belongs to the binding-protein-dependent transport system permease family.</text>
</comment>
<comment type="subcellular location">
    <subcellularLocation>
        <location evidence="1 7">Cell membrane</location>
        <topology evidence="1 7">Multi-pass membrane protein</topology>
    </subcellularLocation>
</comment>
<accession>A0A5J5IRN2</accession>
<evidence type="ECO:0000256" key="5">
    <source>
        <dbReference type="ARBA" id="ARBA00022989"/>
    </source>
</evidence>
<feature type="transmembrane region" description="Helical" evidence="7">
    <location>
        <begin position="71"/>
        <end position="93"/>
    </location>
</feature>
<evidence type="ECO:0000256" key="7">
    <source>
        <dbReference type="RuleBase" id="RU363032"/>
    </source>
</evidence>
<name>A0A5J5IRN2_9MICO</name>
<dbReference type="InterPro" id="IPR035906">
    <property type="entry name" value="MetI-like_sf"/>
</dbReference>
<keyword evidence="6 7" id="KW-0472">Membrane</keyword>
<feature type="transmembrane region" description="Helical" evidence="7">
    <location>
        <begin position="105"/>
        <end position="127"/>
    </location>
</feature>
<sequence length="262" mass="27824">MTHSVVAPRRTGIALSAIALPLVAVVGAIALWWGATVVFAVPTFIVPGPQVVAETLVANFPFLLEQAGATVLETVLGFVIAIIIGVPLAMLIARYRVLEQMLYPLLLAINSVPKVAIAPVLLVWMGFGITPKVVMVVLLCFFPIVLSTVAGLRSTPSDLVELTSSLSARPLEEFTKVRLWWALPQIFVGLKNAITLAVIGAVIGEFVGSSSGLGFVIVQSGASANMALAFAAILLLAVISIVLFYMLVLVEKRLLPWAEGNR</sequence>
<dbReference type="OrthoDB" id="7274389at2"/>
<comment type="caution">
    <text evidence="9">The sequence shown here is derived from an EMBL/GenBank/DDBJ whole genome shotgun (WGS) entry which is preliminary data.</text>
</comment>
<keyword evidence="5 7" id="KW-1133">Transmembrane helix</keyword>
<keyword evidence="2 7" id="KW-0813">Transport</keyword>
<organism evidence="9 10">
    <name type="scientific">Microbacterium radiodurans</name>
    <dbReference type="NCBI Taxonomy" id="661398"/>
    <lineage>
        <taxon>Bacteria</taxon>
        <taxon>Bacillati</taxon>
        <taxon>Actinomycetota</taxon>
        <taxon>Actinomycetes</taxon>
        <taxon>Micrococcales</taxon>
        <taxon>Microbacteriaceae</taxon>
        <taxon>Microbacterium</taxon>
    </lineage>
</organism>
<keyword evidence="4 7" id="KW-0812">Transmembrane</keyword>
<reference evidence="10" key="1">
    <citation type="submission" date="2019-09" db="EMBL/GenBank/DDBJ databases">
        <title>Mumia zhuanghuii sp. nov. isolated from the intestinal contents of plateau pika (Ochotona curzoniae) in the Qinghai-Tibet plateau of China.</title>
        <authorList>
            <person name="Tian Z."/>
        </authorList>
    </citation>
    <scope>NUCLEOTIDE SEQUENCE [LARGE SCALE GENOMIC DNA]</scope>
    <source>
        <strain evidence="10">DSM 25564</strain>
    </source>
</reference>
<evidence type="ECO:0000259" key="8">
    <source>
        <dbReference type="PROSITE" id="PS50928"/>
    </source>
</evidence>
<evidence type="ECO:0000256" key="4">
    <source>
        <dbReference type="ARBA" id="ARBA00022692"/>
    </source>
</evidence>
<gene>
    <name evidence="9" type="ORF">F6B42_13355</name>
</gene>
<evidence type="ECO:0000313" key="9">
    <source>
        <dbReference type="EMBL" id="KAA9085575.1"/>
    </source>
</evidence>
<dbReference type="PROSITE" id="PS50928">
    <property type="entry name" value="ABC_TM1"/>
    <property type="match status" value="1"/>
</dbReference>
<feature type="transmembrane region" description="Helical" evidence="7">
    <location>
        <begin position="224"/>
        <end position="248"/>
    </location>
</feature>
<dbReference type="PANTHER" id="PTHR30151">
    <property type="entry name" value="ALKANE SULFONATE ABC TRANSPORTER-RELATED, MEMBRANE SUBUNIT"/>
    <property type="match status" value="1"/>
</dbReference>
<protein>
    <submittedName>
        <fullName evidence="9">ABC transporter permease</fullName>
    </submittedName>
</protein>
<feature type="transmembrane region" description="Helical" evidence="7">
    <location>
        <begin position="133"/>
        <end position="152"/>
    </location>
</feature>
<evidence type="ECO:0000256" key="6">
    <source>
        <dbReference type="ARBA" id="ARBA00023136"/>
    </source>
</evidence>
<feature type="transmembrane region" description="Helical" evidence="7">
    <location>
        <begin position="12"/>
        <end position="33"/>
    </location>
</feature>
<evidence type="ECO:0000256" key="2">
    <source>
        <dbReference type="ARBA" id="ARBA00022448"/>
    </source>
</evidence>
<proteinExistence type="inferred from homology"/>
<dbReference type="Proteomes" id="UP000327039">
    <property type="component" value="Unassembled WGS sequence"/>
</dbReference>
<evidence type="ECO:0000256" key="1">
    <source>
        <dbReference type="ARBA" id="ARBA00004651"/>
    </source>
</evidence>
<dbReference type="SUPFAM" id="SSF161098">
    <property type="entry name" value="MetI-like"/>
    <property type="match status" value="1"/>
</dbReference>
<feature type="domain" description="ABC transmembrane type-1" evidence="8">
    <location>
        <begin position="67"/>
        <end position="247"/>
    </location>
</feature>
<keyword evidence="10" id="KW-1185">Reference proteome</keyword>
<evidence type="ECO:0000256" key="3">
    <source>
        <dbReference type="ARBA" id="ARBA00022475"/>
    </source>
</evidence>
<dbReference type="Pfam" id="PF00528">
    <property type="entry name" value="BPD_transp_1"/>
    <property type="match status" value="1"/>
</dbReference>
<dbReference type="Gene3D" id="1.10.3720.10">
    <property type="entry name" value="MetI-like"/>
    <property type="match status" value="1"/>
</dbReference>
<dbReference type="EMBL" id="VYRZ01000003">
    <property type="protein sequence ID" value="KAA9085575.1"/>
    <property type="molecule type" value="Genomic_DNA"/>
</dbReference>
<dbReference type="CDD" id="cd06261">
    <property type="entry name" value="TM_PBP2"/>
    <property type="match status" value="1"/>
</dbReference>
<evidence type="ECO:0000313" key="10">
    <source>
        <dbReference type="Proteomes" id="UP000327039"/>
    </source>
</evidence>
<dbReference type="AlphaFoldDB" id="A0A5J5IRN2"/>
<dbReference type="PANTHER" id="PTHR30151:SF20">
    <property type="entry name" value="ABC TRANSPORTER PERMEASE PROTEIN HI_0355-RELATED"/>
    <property type="match status" value="1"/>
</dbReference>
<keyword evidence="3" id="KW-1003">Cell membrane</keyword>
<dbReference type="GO" id="GO:0005886">
    <property type="term" value="C:plasma membrane"/>
    <property type="evidence" value="ECO:0007669"/>
    <property type="project" value="UniProtKB-SubCell"/>
</dbReference>
<dbReference type="InterPro" id="IPR000515">
    <property type="entry name" value="MetI-like"/>
</dbReference>